<sequence length="227" mass="26225">MNQRSILFFVILIISFFSVSKINAQEKRKLMNRGILTEIKNIQNRFSDSVKHYDYKKDAALYGQKYKSFYGEKLNSLKELYQSIYDKEGVVGKIDSSLSFKTTNAIQAEKNTQTGITSSEEIKNKSIDITEVENFQQLQELQKQLTLNFPTYLVEELDEGVYRCKLTFIIDVDGKFKKVKYSEASKAEFGIISALFLYAIGGLEKPLLYNQKPIVQNFTQPIVLRFE</sequence>
<protein>
    <recommendedName>
        <fullName evidence="3">TonB C-terminal domain-containing protein</fullName>
    </recommendedName>
</protein>
<reference evidence="1" key="1">
    <citation type="submission" date="2021-11" db="EMBL/GenBank/DDBJ databases">
        <title>Description of novel Chryseobacterium species.</title>
        <authorList>
            <person name="Saticioglu I.B."/>
            <person name="Ay H."/>
            <person name="Altun S."/>
            <person name="Duman M."/>
        </authorList>
    </citation>
    <scope>NUCLEOTIDE SEQUENCE</scope>
    <source>
        <strain evidence="1">C-17</strain>
    </source>
</reference>
<evidence type="ECO:0000313" key="2">
    <source>
        <dbReference type="Proteomes" id="UP001108025"/>
    </source>
</evidence>
<comment type="caution">
    <text evidence="1">The sequence shown here is derived from an EMBL/GenBank/DDBJ whole genome shotgun (WGS) entry which is preliminary data.</text>
</comment>
<gene>
    <name evidence="1" type="ORF">LO744_04360</name>
</gene>
<keyword evidence="2" id="KW-1185">Reference proteome</keyword>
<dbReference type="Proteomes" id="UP001108025">
    <property type="component" value="Unassembled WGS sequence"/>
</dbReference>
<evidence type="ECO:0000313" key="1">
    <source>
        <dbReference type="EMBL" id="MCD1116086.1"/>
    </source>
</evidence>
<dbReference type="RefSeq" id="WP_230667361.1">
    <property type="nucleotide sequence ID" value="NZ_JAJNAY010000001.1"/>
</dbReference>
<organism evidence="1 2">
    <name type="scientific">Chryseobacterium turcicum</name>
    <dbReference type="NCBI Taxonomy" id="2898076"/>
    <lineage>
        <taxon>Bacteria</taxon>
        <taxon>Pseudomonadati</taxon>
        <taxon>Bacteroidota</taxon>
        <taxon>Flavobacteriia</taxon>
        <taxon>Flavobacteriales</taxon>
        <taxon>Weeksellaceae</taxon>
        <taxon>Chryseobacterium group</taxon>
        <taxon>Chryseobacterium</taxon>
    </lineage>
</organism>
<name>A0A9Q3V1G0_9FLAO</name>
<accession>A0A9Q3V1G0</accession>
<evidence type="ECO:0008006" key="3">
    <source>
        <dbReference type="Google" id="ProtNLM"/>
    </source>
</evidence>
<proteinExistence type="predicted"/>
<dbReference type="EMBL" id="JAJNAY010000001">
    <property type="protein sequence ID" value="MCD1116086.1"/>
    <property type="molecule type" value="Genomic_DNA"/>
</dbReference>
<dbReference type="AlphaFoldDB" id="A0A9Q3V1G0"/>